<name>A0A450VYD8_9GAMM</name>
<feature type="transmembrane region" description="Helical" evidence="1">
    <location>
        <begin position="134"/>
        <end position="155"/>
    </location>
</feature>
<feature type="transmembrane region" description="Helical" evidence="1">
    <location>
        <begin position="69"/>
        <end position="86"/>
    </location>
</feature>
<reference evidence="2" key="1">
    <citation type="submission" date="2019-02" db="EMBL/GenBank/DDBJ databases">
        <authorList>
            <person name="Gruber-Vodicka R. H."/>
            <person name="Seah K. B. B."/>
        </authorList>
    </citation>
    <scope>NUCLEOTIDE SEQUENCE</scope>
    <source>
        <strain evidence="2">BECK_S313</strain>
    </source>
</reference>
<accession>A0A450VYD8</accession>
<keyword evidence="1" id="KW-1133">Transmembrane helix</keyword>
<keyword evidence="1" id="KW-0812">Transmembrane</keyword>
<dbReference type="EMBL" id="CAADFK010000011">
    <property type="protein sequence ID" value="VFK09686.1"/>
    <property type="molecule type" value="Genomic_DNA"/>
</dbReference>
<organism evidence="2">
    <name type="scientific">Candidatus Kentrum sp. LPFa</name>
    <dbReference type="NCBI Taxonomy" id="2126335"/>
    <lineage>
        <taxon>Bacteria</taxon>
        <taxon>Pseudomonadati</taxon>
        <taxon>Pseudomonadota</taxon>
        <taxon>Gammaproteobacteria</taxon>
        <taxon>Candidatus Kentrum</taxon>
    </lineage>
</organism>
<gene>
    <name evidence="2" type="ORF">BECKLPF1236B_GA0070989_101116</name>
</gene>
<feature type="transmembrane region" description="Helical" evidence="1">
    <location>
        <begin position="92"/>
        <end position="113"/>
    </location>
</feature>
<protein>
    <submittedName>
        <fullName evidence="2">Uncharacterized protein</fullName>
    </submittedName>
</protein>
<keyword evidence="1" id="KW-0472">Membrane</keyword>
<feature type="transmembrane region" description="Helical" evidence="1">
    <location>
        <begin position="167"/>
        <end position="192"/>
    </location>
</feature>
<proteinExistence type="predicted"/>
<evidence type="ECO:0000256" key="1">
    <source>
        <dbReference type="SAM" id="Phobius"/>
    </source>
</evidence>
<evidence type="ECO:0000313" key="2">
    <source>
        <dbReference type="EMBL" id="VFK09686.1"/>
    </source>
</evidence>
<dbReference type="AlphaFoldDB" id="A0A450VYD8"/>
<sequence length="210" mass="23912">MTPRTAGALLSFIIIGFFGIFNAEMGTFSEVETAIVWSIFLSVASYYYLGMLADRRWNEIIGHESKFNWWLMVIQHALIFSTWFVLVNYREYFGFLIFVLYLTYLVWDIKNLIPTIQDALDVVKRPIESGKLTFVVSDFLGVLIYFGFAVILVNLPEEGYDESIGSILSAGMITAFVVVHSVVTMIAVSIVFDHNPFRMLSADGKPMREN</sequence>
<feature type="transmembrane region" description="Helical" evidence="1">
    <location>
        <begin position="33"/>
        <end position="49"/>
    </location>
</feature>